<evidence type="ECO:0000259" key="1">
    <source>
        <dbReference type="SMART" id="SM00470"/>
    </source>
</evidence>
<feature type="domain" description="ParB-like N-terminal" evidence="1">
    <location>
        <begin position="542"/>
        <end position="642"/>
    </location>
</feature>
<evidence type="ECO:0000313" key="5">
    <source>
        <dbReference type="Proteomes" id="UP000232188"/>
    </source>
</evidence>
<reference evidence="4 5" key="1">
    <citation type="submission" date="2017-07" db="EMBL/GenBank/DDBJ databases">
        <title>Leptospira spp. isolated from tropical soils.</title>
        <authorList>
            <person name="Thibeaux R."/>
            <person name="Iraola G."/>
            <person name="Ferres I."/>
            <person name="Bierque E."/>
            <person name="Girault D."/>
            <person name="Soupe-Gilbert M.-E."/>
            <person name="Picardeau M."/>
            <person name="Goarant C."/>
        </authorList>
    </citation>
    <scope>NUCLEOTIDE SEQUENCE [LARGE SCALE GENOMIC DNA]</scope>
    <source>
        <strain evidence="2 5">FH2-B-C1</strain>
        <strain evidence="3 4">FH2-B-D1</strain>
    </source>
</reference>
<dbReference type="SUPFAM" id="SSF110849">
    <property type="entry name" value="ParB/Sulfiredoxin"/>
    <property type="match status" value="1"/>
</dbReference>
<dbReference type="PANTHER" id="PTHR33375">
    <property type="entry name" value="CHROMOSOME-PARTITIONING PROTEIN PARB-RELATED"/>
    <property type="match status" value="1"/>
</dbReference>
<organism evidence="2 5">
    <name type="scientific">Leptospira adleri</name>
    <dbReference type="NCBI Taxonomy" id="2023186"/>
    <lineage>
        <taxon>Bacteria</taxon>
        <taxon>Pseudomonadati</taxon>
        <taxon>Spirochaetota</taxon>
        <taxon>Spirochaetia</taxon>
        <taxon>Leptospirales</taxon>
        <taxon>Leptospiraceae</taxon>
        <taxon>Leptospira</taxon>
    </lineage>
</organism>
<dbReference type="EMBL" id="NPDU01000029">
    <property type="protein sequence ID" value="PJZ61583.1"/>
    <property type="molecule type" value="Genomic_DNA"/>
</dbReference>
<dbReference type="Gene3D" id="1.10.10.730">
    <property type="entry name" value="KorB DNA-binding domain"/>
    <property type="match status" value="1"/>
</dbReference>
<dbReference type="InterPro" id="IPR042075">
    <property type="entry name" value="KorB_DNA-db"/>
</dbReference>
<dbReference type="SUPFAM" id="SSF109709">
    <property type="entry name" value="KorB DNA-binding domain-like"/>
    <property type="match status" value="1"/>
</dbReference>
<evidence type="ECO:0000313" key="3">
    <source>
        <dbReference type="EMBL" id="PJZ61583.1"/>
    </source>
</evidence>
<dbReference type="Proteomes" id="UP000232149">
    <property type="component" value="Unassembled WGS sequence"/>
</dbReference>
<accession>A0A2M9YIY9</accession>
<proteinExistence type="predicted"/>
<dbReference type="SMART" id="SM00470">
    <property type="entry name" value="ParB"/>
    <property type="match status" value="1"/>
</dbReference>
<dbReference type="AlphaFoldDB" id="A0A2M9YIY9"/>
<dbReference type="Gene3D" id="3.90.1530.10">
    <property type="entry name" value="Conserved hypothetical protein from pyrococcus furiosus pfu- 392566-001, ParB domain"/>
    <property type="match status" value="1"/>
</dbReference>
<evidence type="ECO:0000313" key="4">
    <source>
        <dbReference type="Proteomes" id="UP000232149"/>
    </source>
</evidence>
<dbReference type="InterPro" id="IPR036086">
    <property type="entry name" value="ParB/Sulfiredoxin_sf"/>
</dbReference>
<protein>
    <submittedName>
        <fullName evidence="2">Chromosome partitioning protein ParB</fullName>
    </submittedName>
</protein>
<dbReference type="GO" id="GO:0007059">
    <property type="term" value="P:chromosome segregation"/>
    <property type="evidence" value="ECO:0007669"/>
    <property type="project" value="TreeGrafter"/>
</dbReference>
<sequence>MEILTSEDITPEIAETILDKIHLSMTKANPHWQEWVMGEEEPWYEGEINSLSRKGLITVLRSSEKELSRDAMIALSKEFKSLGVTFLSSYLKNRAEIVEVSDPSGPEEKEVDETQKSSLELRTSNILKSEPTPSQIKAGNYKKTHVRIQGIEISIENRKGSYRSGVDENGKPWRNQIKFDYGYIKRTQGADGDHVDVFIGPDPDSQIVFVVNQKNKDGSFDEHKVMLGFHDEKSAKQGYLVNYKTSWYGFGSIVALTLPQFKEWLSTKATKKELKSPKLEFLKSKLAGMQKPREEFSTLSQKANQLRTVLVGGSFLEEKGLHFIQKSGNAAELIKKRIVVHGKHGNYVSTRRVRPEGISDNEFSLKQESAARFRPKKYSDRPIYKLTPDDRDHGKLIDHIKKTLLSQGLDSRAKEFVDLAYISDTHQDILDIASDFVDLRGELKESKLSEDEQGLFKTMLLSVQEPLEKLIFILKGRGRPPAQLGTKAVWKDGITREKTSNGWKPVKKEKQEKEEVTTKKRRIRITNPSKDRGSAQNGSLPTKLPFNQIRTIEQYTAKKDFDRNQINSLKQKIKDGGYDPGFPIIVDIQDGKWTVVAGHHRYEAVKELIEEGQLSSNFEIPVVPKEFASSNDRLASQLSENQRRSVLPTDEAKAYGKMVEDGWDAKKISEKLGITIGEVNKRLALNNLSPDLFALVHKKDRSLPLGVAEVIGLFAKDVNDKPNATMQIRAYKWFVENRSKYPGRGPSVVQNYIKELQSGQFDNFDFDSVATDIQREALRTVSMETAATNRKMLEVMMDSLSKTYQRVLGDNVTSLSPQTIKEFAASIAVSADKGVGSSSVIGRLNVIIQDLSIIKDSLQLKLKEIEDDSSMPMMFAKSFLLDMDEAISKAIQIKEAYSKEVLK</sequence>
<name>A0A2M9YIY9_9LEPT</name>
<dbReference type="GO" id="GO:0005694">
    <property type="term" value="C:chromosome"/>
    <property type="evidence" value="ECO:0007669"/>
    <property type="project" value="TreeGrafter"/>
</dbReference>
<comment type="caution">
    <text evidence="2">The sequence shown here is derived from an EMBL/GenBank/DDBJ whole genome shotgun (WGS) entry which is preliminary data.</text>
</comment>
<dbReference type="EMBL" id="NPDV01000023">
    <property type="protein sequence ID" value="PJZ51509.1"/>
    <property type="molecule type" value="Genomic_DNA"/>
</dbReference>
<dbReference type="InterPro" id="IPR003115">
    <property type="entry name" value="ParB_N"/>
</dbReference>
<keyword evidence="4" id="KW-1185">Reference proteome</keyword>
<dbReference type="InterPro" id="IPR041595">
    <property type="entry name" value="Inorganic_Pase"/>
</dbReference>
<dbReference type="Proteomes" id="UP000232188">
    <property type="component" value="Unassembled WGS sequence"/>
</dbReference>
<dbReference type="Pfam" id="PF18823">
    <property type="entry name" value="InPase"/>
    <property type="match status" value="1"/>
</dbReference>
<dbReference type="PANTHER" id="PTHR33375:SF1">
    <property type="entry name" value="CHROMOSOME-PARTITIONING PROTEIN PARB-RELATED"/>
    <property type="match status" value="1"/>
</dbReference>
<dbReference type="InterPro" id="IPR050336">
    <property type="entry name" value="Chromosome_partition/occlusion"/>
</dbReference>
<gene>
    <name evidence="3" type="ORF">CH376_12405</name>
    <name evidence="2" type="ORF">CH380_19680</name>
</gene>
<dbReference type="RefSeq" id="WP_100787468.1">
    <property type="nucleotide sequence ID" value="NZ_NPDU01000029.1"/>
</dbReference>
<evidence type="ECO:0000313" key="2">
    <source>
        <dbReference type="EMBL" id="PJZ51509.1"/>
    </source>
</evidence>
<dbReference type="Pfam" id="PF02195">
    <property type="entry name" value="ParB_N"/>
    <property type="match status" value="1"/>
</dbReference>